<dbReference type="RefSeq" id="XP_040716623.1">
    <property type="nucleotide sequence ID" value="XM_040854075.1"/>
</dbReference>
<dbReference type="OrthoDB" id="192832at2759"/>
<dbReference type="PROSITE" id="PS51762">
    <property type="entry name" value="GH16_2"/>
    <property type="match status" value="1"/>
</dbReference>
<dbReference type="InterPro" id="IPR050546">
    <property type="entry name" value="Glycosyl_Hydrlase_16"/>
</dbReference>
<protein>
    <submittedName>
        <fullName evidence="3">Family 16 glycosyl hydrolase</fullName>
    </submittedName>
</protein>
<dbReference type="GO" id="GO:0004553">
    <property type="term" value="F:hydrolase activity, hydrolyzing O-glycosyl compounds"/>
    <property type="evidence" value="ECO:0007669"/>
    <property type="project" value="InterPro"/>
</dbReference>
<dbReference type="GO" id="GO:0005975">
    <property type="term" value="P:carbohydrate metabolic process"/>
    <property type="evidence" value="ECO:0007669"/>
    <property type="project" value="InterPro"/>
</dbReference>
<dbReference type="AlphaFoldDB" id="A0A1Y2E1P3"/>
<proteinExistence type="predicted"/>
<dbReference type="STRING" id="1141098.A0A1Y2E1P3"/>
<organism evidence="3 4">
    <name type="scientific">Pseudomassariella vexata</name>
    <dbReference type="NCBI Taxonomy" id="1141098"/>
    <lineage>
        <taxon>Eukaryota</taxon>
        <taxon>Fungi</taxon>
        <taxon>Dikarya</taxon>
        <taxon>Ascomycota</taxon>
        <taxon>Pezizomycotina</taxon>
        <taxon>Sordariomycetes</taxon>
        <taxon>Xylariomycetidae</taxon>
        <taxon>Amphisphaeriales</taxon>
        <taxon>Pseudomassariaceae</taxon>
        <taxon>Pseudomassariella</taxon>
    </lineage>
</organism>
<dbReference type="Pfam" id="PF26113">
    <property type="entry name" value="GH16_XgeA"/>
    <property type="match status" value="1"/>
</dbReference>
<dbReference type="GeneID" id="63770287"/>
<dbReference type="PANTHER" id="PTHR10963">
    <property type="entry name" value="GLYCOSYL HYDROLASE-RELATED"/>
    <property type="match status" value="1"/>
</dbReference>
<evidence type="ECO:0000256" key="1">
    <source>
        <dbReference type="SAM" id="SignalP"/>
    </source>
</evidence>
<dbReference type="InterPro" id="IPR013320">
    <property type="entry name" value="ConA-like_dom_sf"/>
</dbReference>
<comment type="caution">
    <text evidence="3">The sequence shown here is derived from an EMBL/GenBank/DDBJ whole genome shotgun (WGS) entry which is preliminary data.</text>
</comment>
<keyword evidence="3" id="KW-0378">Hydrolase</keyword>
<evidence type="ECO:0000313" key="4">
    <source>
        <dbReference type="Proteomes" id="UP000193689"/>
    </source>
</evidence>
<feature type="signal peptide" evidence="1">
    <location>
        <begin position="1"/>
        <end position="20"/>
    </location>
</feature>
<dbReference type="InParanoid" id="A0A1Y2E1P3"/>
<sequence>MFPYPLSISLALLGLPLTRAAIPSISGFTLTWGEDFIGTAGSLPNTGNWIIDTGTSYPGGASDWGTGEIQTYTSSPNNLRLDGDGNLVITAIKDSAGWTSARIETQRSDFMAAAGGKMRIQASLNLPSVSNPIGYWPAFWTLGAAYRGNYLNWPEIGEFDIMENVNGLNRIWATLHCGVNPGGPCDETNGLGGNLATGCPGSNCQGNFHTYTLEVDRSQELEHLAWFVDGVLFWQVIETDVPLDVWEQTVHNPHFILLNLAMGGAFPDAIQGSTTPVEATSSGGMYQIAYVAVYNA</sequence>
<dbReference type="PANTHER" id="PTHR10963:SF60">
    <property type="entry name" value="GRAM-NEGATIVE BACTERIA-BINDING PROTEIN 1-RELATED"/>
    <property type="match status" value="1"/>
</dbReference>
<evidence type="ECO:0000259" key="2">
    <source>
        <dbReference type="PROSITE" id="PS51762"/>
    </source>
</evidence>
<dbReference type="SUPFAM" id="SSF49899">
    <property type="entry name" value="Concanavalin A-like lectins/glucanases"/>
    <property type="match status" value="1"/>
</dbReference>
<reference evidence="3 4" key="1">
    <citation type="submission" date="2016-07" db="EMBL/GenBank/DDBJ databases">
        <title>Pervasive Adenine N6-methylation of Active Genes in Fungi.</title>
        <authorList>
            <consortium name="DOE Joint Genome Institute"/>
            <person name="Mondo S.J."/>
            <person name="Dannebaum R.O."/>
            <person name="Kuo R.C."/>
            <person name="Labutti K."/>
            <person name="Haridas S."/>
            <person name="Kuo A."/>
            <person name="Salamov A."/>
            <person name="Ahrendt S.R."/>
            <person name="Lipzen A."/>
            <person name="Sullivan W."/>
            <person name="Andreopoulos W.B."/>
            <person name="Clum A."/>
            <person name="Lindquist E."/>
            <person name="Daum C."/>
            <person name="Ramamoorthy G.K."/>
            <person name="Gryganskyi A."/>
            <person name="Culley D."/>
            <person name="Magnuson J.K."/>
            <person name="James T.Y."/>
            <person name="O'Malley M.A."/>
            <person name="Stajich J.E."/>
            <person name="Spatafora J.W."/>
            <person name="Visel A."/>
            <person name="Grigoriev I.V."/>
        </authorList>
    </citation>
    <scope>NUCLEOTIDE SEQUENCE [LARGE SCALE GENOMIC DNA]</scope>
    <source>
        <strain evidence="3 4">CBS 129021</strain>
    </source>
</reference>
<keyword evidence="1" id="KW-0732">Signal</keyword>
<gene>
    <name evidence="3" type="ORF">BCR38DRAFT_198043</name>
</gene>
<dbReference type="EMBL" id="MCFJ01000006">
    <property type="protein sequence ID" value="ORY65471.1"/>
    <property type="molecule type" value="Genomic_DNA"/>
</dbReference>
<feature type="chain" id="PRO_5012237518" evidence="1">
    <location>
        <begin position="21"/>
        <end position="296"/>
    </location>
</feature>
<dbReference type="Gene3D" id="2.60.120.200">
    <property type="match status" value="1"/>
</dbReference>
<name>A0A1Y2E1P3_9PEZI</name>
<dbReference type="Proteomes" id="UP000193689">
    <property type="component" value="Unassembled WGS sequence"/>
</dbReference>
<evidence type="ECO:0000313" key="3">
    <source>
        <dbReference type="EMBL" id="ORY65471.1"/>
    </source>
</evidence>
<dbReference type="InterPro" id="IPR000757">
    <property type="entry name" value="Beta-glucanase-like"/>
</dbReference>
<accession>A0A1Y2E1P3</accession>
<keyword evidence="4" id="KW-1185">Reference proteome</keyword>
<dbReference type="CDD" id="cd02182">
    <property type="entry name" value="GH16_Strep_laminarinase_like"/>
    <property type="match status" value="1"/>
</dbReference>
<feature type="domain" description="GH16" evidence="2">
    <location>
        <begin position="30"/>
        <end position="296"/>
    </location>
</feature>